<evidence type="ECO:0000259" key="3">
    <source>
        <dbReference type="Pfam" id="PF07859"/>
    </source>
</evidence>
<comment type="caution">
    <text evidence="4">The sequence shown here is derived from an EMBL/GenBank/DDBJ whole genome shotgun (WGS) entry which is preliminary data.</text>
</comment>
<evidence type="ECO:0000256" key="2">
    <source>
        <dbReference type="PROSITE-ProRule" id="PRU10038"/>
    </source>
</evidence>
<dbReference type="AlphaFoldDB" id="A0AAW2V569"/>
<protein>
    <submittedName>
        <fullName evidence="4">Carboxylesterase 13</fullName>
    </submittedName>
</protein>
<dbReference type="PANTHER" id="PTHR23024">
    <property type="entry name" value="ARYLACETAMIDE DEACETYLASE"/>
    <property type="match status" value="1"/>
</dbReference>
<dbReference type="Pfam" id="PF07859">
    <property type="entry name" value="Abhydrolase_3"/>
    <property type="match status" value="1"/>
</dbReference>
<dbReference type="EMBL" id="JACGWN010000011">
    <property type="protein sequence ID" value="KAL0422651.1"/>
    <property type="molecule type" value="Genomic_DNA"/>
</dbReference>
<reference evidence="4" key="2">
    <citation type="journal article" date="2024" name="Plant">
        <title>Genomic evolution and insights into agronomic trait innovations of Sesamum species.</title>
        <authorList>
            <person name="Miao H."/>
            <person name="Wang L."/>
            <person name="Qu L."/>
            <person name="Liu H."/>
            <person name="Sun Y."/>
            <person name="Le M."/>
            <person name="Wang Q."/>
            <person name="Wei S."/>
            <person name="Zheng Y."/>
            <person name="Lin W."/>
            <person name="Duan Y."/>
            <person name="Cao H."/>
            <person name="Xiong S."/>
            <person name="Wang X."/>
            <person name="Wei L."/>
            <person name="Li C."/>
            <person name="Ma Q."/>
            <person name="Ju M."/>
            <person name="Zhao R."/>
            <person name="Li G."/>
            <person name="Mu C."/>
            <person name="Tian Q."/>
            <person name="Mei H."/>
            <person name="Zhang T."/>
            <person name="Gao T."/>
            <person name="Zhang H."/>
        </authorList>
    </citation>
    <scope>NUCLEOTIDE SEQUENCE</scope>
    <source>
        <strain evidence="4">KEN1</strain>
    </source>
</reference>
<organism evidence="4">
    <name type="scientific">Sesamum latifolium</name>
    <dbReference type="NCBI Taxonomy" id="2727402"/>
    <lineage>
        <taxon>Eukaryota</taxon>
        <taxon>Viridiplantae</taxon>
        <taxon>Streptophyta</taxon>
        <taxon>Embryophyta</taxon>
        <taxon>Tracheophyta</taxon>
        <taxon>Spermatophyta</taxon>
        <taxon>Magnoliopsida</taxon>
        <taxon>eudicotyledons</taxon>
        <taxon>Gunneridae</taxon>
        <taxon>Pentapetalae</taxon>
        <taxon>asterids</taxon>
        <taxon>lamiids</taxon>
        <taxon>Lamiales</taxon>
        <taxon>Pedaliaceae</taxon>
        <taxon>Sesamum</taxon>
    </lineage>
</organism>
<accession>A0AAW2V569</accession>
<dbReference type="PANTHER" id="PTHR23024:SF479">
    <property type="entry name" value="CARBOXYLESTERASE 2-RELATED"/>
    <property type="match status" value="1"/>
</dbReference>
<dbReference type="InterPro" id="IPR029058">
    <property type="entry name" value="AB_hydrolase_fold"/>
</dbReference>
<dbReference type="InterPro" id="IPR033140">
    <property type="entry name" value="Lipase_GDXG_put_SER_AS"/>
</dbReference>
<dbReference type="SUPFAM" id="SSF53474">
    <property type="entry name" value="alpha/beta-Hydrolases"/>
    <property type="match status" value="1"/>
</dbReference>
<evidence type="ECO:0000313" key="4">
    <source>
        <dbReference type="EMBL" id="KAL0422651.1"/>
    </source>
</evidence>
<dbReference type="Gene3D" id="3.40.50.1820">
    <property type="entry name" value="alpha/beta hydrolase"/>
    <property type="match status" value="1"/>
</dbReference>
<comment type="similarity">
    <text evidence="1">Belongs to the 'GDXG' lipolytic enzyme family.</text>
</comment>
<name>A0AAW2V569_9LAMI</name>
<dbReference type="InterPro" id="IPR013094">
    <property type="entry name" value="AB_hydrolase_3"/>
</dbReference>
<proteinExistence type="inferred from homology"/>
<dbReference type="GO" id="GO:0016787">
    <property type="term" value="F:hydrolase activity"/>
    <property type="evidence" value="ECO:0007669"/>
    <property type="project" value="InterPro"/>
</dbReference>
<sequence>MDTQLTHDFPPFFRVHSTGRIQRYFEHDFVPSSTEPHTGVVSRDVVISPENNVSARIFLPQTTTADTKLPLIIYVHGGAFSIESAFSSMYHNYATSLASESGSIVVSIEYRLAPEHPVPACYEDCYAATKWVGSHARVGQGPDPWINEHADFQRVYVAGDSAGANIAHNMVVRAKNNTESTADDELGFKFAGLIMVHPFFGTDEPDEMWEYICPDSAGVNDVRLNPAVHLDLLSKLGTERVLVCVAEKDLLRNRGWNYYQGLKRSEWKGRIEFFETAGESHVFHLFDPASDKAISLLKRMVGFMNPGAGAGSQVQE</sequence>
<dbReference type="InterPro" id="IPR050466">
    <property type="entry name" value="Carboxylest/Gibb_receptor"/>
</dbReference>
<feature type="active site" evidence="2">
    <location>
        <position position="161"/>
    </location>
</feature>
<reference evidence="4" key="1">
    <citation type="submission" date="2020-06" db="EMBL/GenBank/DDBJ databases">
        <authorList>
            <person name="Li T."/>
            <person name="Hu X."/>
            <person name="Zhang T."/>
            <person name="Song X."/>
            <person name="Zhang H."/>
            <person name="Dai N."/>
            <person name="Sheng W."/>
            <person name="Hou X."/>
            <person name="Wei L."/>
        </authorList>
    </citation>
    <scope>NUCLEOTIDE SEQUENCE</scope>
    <source>
        <strain evidence="4">KEN1</strain>
        <tissue evidence="4">Leaf</tissue>
    </source>
</reference>
<evidence type="ECO:0000256" key="1">
    <source>
        <dbReference type="ARBA" id="ARBA00010515"/>
    </source>
</evidence>
<dbReference type="PROSITE" id="PS01174">
    <property type="entry name" value="LIPASE_GDXG_SER"/>
    <property type="match status" value="1"/>
</dbReference>
<gene>
    <name evidence="4" type="ORF">Slati_3288000</name>
</gene>
<feature type="domain" description="Alpha/beta hydrolase fold-3" evidence="3">
    <location>
        <begin position="72"/>
        <end position="284"/>
    </location>
</feature>